<evidence type="ECO:0000256" key="7">
    <source>
        <dbReference type="ARBA" id="ARBA00022598"/>
    </source>
</evidence>
<evidence type="ECO:0000256" key="2">
    <source>
        <dbReference type="ARBA" id="ARBA00004496"/>
    </source>
</evidence>
<dbReference type="Pfam" id="PF01588">
    <property type="entry name" value="tRNA_bind"/>
    <property type="match status" value="1"/>
</dbReference>
<dbReference type="PRINTS" id="PR01041">
    <property type="entry name" value="TRNASYNTHMET"/>
</dbReference>
<dbReference type="InterPro" id="IPR009080">
    <property type="entry name" value="tRNAsynth_Ia_anticodon-bd"/>
</dbReference>
<dbReference type="Pfam" id="PF09334">
    <property type="entry name" value="tRNA-synt_1g"/>
    <property type="match status" value="1"/>
</dbReference>
<dbReference type="GO" id="GO:0046872">
    <property type="term" value="F:metal ion binding"/>
    <property type="evidence" value="ECO:0007669"/>
    <property type="project" value="UniProtKB-KW"/>
</dbReference>
<dbReference type="CDD" id="cd02800">
    <property type="entry name" value="tRNA_bind_EcMetRS_like"/>
    <property type="match status" value="1"/>
</dbReference>
<feature type="binding site" evidence="16">
    <location>
        <position position="145"/>
    </location>
    <ligand>
        <name>Zn(2+)</name>
        <dbReference type="ChEBI" id="CHEBI:29105"/>
    </ligand>
</feature>
<dbReference type="NCBIfam" id="TIGR00399">
    <property type="entry name" value="metG_C_term"/>
    <property type="match status" value="1"/>
</dbReference>
<evidence type="ECO:0000259" key="17">
    <source>
        <dbReference type="PROSITE" id="PS50886"/>
    </source>
</evidence>
<keyword evidence="14 16" id="KW-0030">Aminoacyl-tRNA synthetase</keyword>
<feature type="binding site" evidence="16">
    <location>
        <position position="142"/>
    </location>
    <ligand>
        <name>Zn(2+)</name>
        <dbReference type="ChEBI" id="CHEBI:29105"/>
    </ligand>
</feature>
<feature type="domain" description="TRNA-binding" evidence="17">
    <location>
        <begin position="558"/>
        <end position="658"/>
    </location>
</feature>
<evidence type="ECO:0000256" key="10">
    <source>
        <dbReference type="ARBA" id="ARBA00022833"/>
    </source>
</evidence>
<dbReference type="SUPFAM" id="SSF50249">
    <property type="entry name" value="Nucleic acid-binding proteins"/>
    <property type="match status" value="1"/>
</dbReference>
<evidence type="ECO:0000256" key="14">
    <source>
        <dbReference type="ARBA" id="ARBA00023146"/>
    </source>
</evidence>
<dbReference type="Gene3D" id="2.20.28.20">
    <property type="entry name" value="Methionyl-tRNA synthetase, Zn-domain"/>
    <property type="match status" value="1"/>
</dbReference>
<dbReference type="InterPro" id="IPR001412">
    <property type="entry name" value="aa-tRNA-synth_I_CS"/>
</dbReference>
<dbReference type="Gene3D" id="2.40.50.140">
    <property type="entry name" value="Nucleic acid-binding proteins"/>
    <property type="match status" value="1"/>
</dbReference>
<dbReference type="EMBL" id="DTDR01000082">
    <property type="protein sequence ID" value="HGK63570.1"/>
    <property type="molecule type" value="Genomic_DNA"/>
</dbReference>
<dbReference type="FunFam" id="2.40.50.140:FF:000042">
    <property type="entry name" value="Methionine--tRNA ligase"/>
    <property type="match status" value="1"/>
</dbReference>
<organism evidence="18">
    <name type="scientific">candidate division WOR-3 bacterium</name>
    <dbReference type="NCBI Taxonomy" id="2052148"/>
    <lineage>
        <taxon>Bacteria</taxon>
        <taxon>Bacteria division WOR-3</taxon>
    </lineage>
</organism>
<dbReference type="Gene3D" id="3.40.50.620">
    <property type="entry name" value="HUPs"/>
    <property type="match status" value="1"/>
</dbReference>
<dbReference type="NCBIfam" id="NF001100">
    <property type="entry name" value="PRK00133.1"/>
    <property type="match status" value="1"/>
</dbReference>
<dbReference type="CDD" id="cd07957">
    <property type="entry name" value="Anticodon_Ia_Met"/>
    <property type="match status" value="1"/>
</dbReference>
<gene>
    <name evidence="16" type="primary">metG</name>
    <name evidence="18" type="ORF">ENU74_03140</name>
</gene>
<dbReference type="GO" id="GO:0004825">
    <property type="term" value="F:methionine-tRNA ligase activity"/>
    <property type="evidence" value="ECO:0007669"/>
    <property type="project" value="UniProtKB-UniRule"/>
</dbReference>
<keyword evidence="7 16" id="KW-0436">Ligase</keyword>
<evidence type="ECO:0000256" key="6">
    <source>
        <dbReference type="ARBA" id="ARBA00022555"/>
    </source>
</evidence>
<evidence type="ECO:0000256" key="15">
    <source>
        <dbReference type="ARBA" id="ARBA00047364"/>
    </source>
</evidence>
<keyword evidence="6 16" id="KW-0820">tRNA-binding</keyword>
<comment type="caution">
    <text evidence="18">The sequence shown here is derived from an EMBL/GenBank/DDBJ whole genome shotgun (WGS) entry which is preliminary data.</text>
</comment>
<comment type="catalytic activity">
    <reaction evidence="15 16">
        <text>tRNA(Met) + L-methionine + ATP = L-methionyl-tRNA(Met) + AMP + diphosphate</text>
        <dbReference type="Rhea" id="RHEA:13481"/>
        <dbReference type="Rhea" id="RHEA-COMP:9667"/>
        <dbReference type="Rhea" id="RHEA-COMP:9698"/>
        <dbReference type="ChEBI" id="CHEBI:30616"/>
        <dbReference type="ChEBI" id="CHEBI:33019"/>
        <dbReference type="ChEBI" id="CHEBI:57844"/>
        <dbReference type="ChEBI" id="CHEBI:78442"/>
        <dbReference type="ChEBI" id="CHEBI:78530"/>
        <dbReference type="ChEBI" id="CHEBI:456215"/>
        <dbReference type="EC" id="6.1.1.10"/>
    </reaction>
</comment>
<evidence type="ECO:0000256" key="12">
    <source>
        <dbReference type="ARBA" id="ARBA00022884"/>
    </source>
</evidence>
<proteinExistence type="inferred from homology"/>
<dbReference type="GO" id="GO:0000049">
    <property type="term" value="F:tRNA binding"/>
    <property type="evidence" value="ECO:0007669"/>
    <property type="project" value="UniProtKB-UniRule"/>
</dbReference>
<dbReference type="Pfam" id="PF19303">
    <property type="entry name" value="Anticodon_3"/>
    <property type="match status" value="1"/>
</dbReference>
<comment type="function">
    <text evidence="1 16">Is required not only for elongation of protein synthesis but also for the initiation of all mRNA translation through initiator tRNA(fMet) aminoacylation.</text>
</comment>
<dbReference type="CDD" id="cd00814">
    <property type="entry name" value="MetRS_core"/>
    <property type="match status" value="1"/>
</dbReference>
<feature type="binding site" evidence="16">
    <location>
        <position position="155"/>
    </location>
    <ligand>
        <name>Zn(2+)</name>
        <dbReference type="ChEBI" id="CHEBI:29105"/>
    </ligand>
</feature>
<comment type="cofactor">
    <cofactor evidence="16">
        <name>Zn(2+)</name>
        <dbReference type="ChEBI" id="CHEBI:29105"/>
    </cofactor>
    <text evidence="16">Binds 1 zinc ion per subunit.</text>
</comment>
<keyword evidence="9 16" id="KW-0547">Nucleotide-binding</keyword>
<dbReference type="InterPro" id="IPR014729">
    <property type="entry name" value="Rossmann-like_a/b/a_fold"/>
</dbReference>
<evidence type="ECO:0000256" key="8">
    <source>
        <dbReference type="ARBA" id="ARBA00022723"/>
    </source>
</evidence>
<dbReference type="Gene3D" id="1.10.730.10">
    <property type="entry name" value="Isoleucyl-tRNA Synthetase, Domain 1"/>
    <property type="match status" value="1"/>
</dbReference>
<sequence>MRILVTSALPYANGDIHLGHLAGCYLPADIYVRYQKSKKRDCIHICGTDEHGVPIIIAALQKNISPKEVVDHYHERIKKAFFDFGIIFDNFSRTSLSLHHKISQNFFLKIYEKGYIYKKKVKQFYCENCQLFLADRYIYGTCSYCQNPNARGDQCEVCGRWLEPEELITPKCKICNNPPVMRETFHYYFALSKFKEQLANWLSTKENWKDNVRKFSLGLINQGLVDRAITRDLPWGVKVPLREAQNKVLYVWFDAPIGYISSTVEWAEKNNKIDLWKEYWLSSETKLIHFIGKDNIVFHAIVWPAMLMAHGDYILPYDIPANEFLNLEGKKFSTSENWAVWLPEYLKEFPPDFLRYALATILPETSDVDFTWKDFQIKVNNELANILGNFVNRVLLFIKRSLKNKIPENWELDNEVLHTIKEVKEKTESFLEKFEIKNGLKELMKLPAYGNRYFDHKAPFKTLKTDLKECQRTIANCLLLIKSMEILFRPYLPFSCEKIRKFLNIEKFEWDDVLEKDFLFKKPILGEIEILFDKIPDEKIELQLKKLKGGKMEITIDDFKKIDLRVGKVLNCEKVKGSDKLLVLEVDLGKELRQIVAGIGETYEPKDLIGKNVIIVSNLVPIKIKGIESQGMLLAVGKEKPIAILTTDRDAPPGSIIR</sequence>
<feature type="short sequence motif" description="'KMSKS' region" evidence="16">
    <location>
        <begin position="331"/>
        <end position="335"/>
    </location>
</feature>
<accession>A0A7V4E3W2</accession>
<protein>
    <recommendedName>
        <fullName evidence="16">Methionine--tRNA ligase</fullName>
        <ecNumber evidence="16">6.1.1.10</ecNumber>
    </recommendedName>
    <alternativeName>
        <fullName evidence="16">Methionyl-tRNA synthetase</fullName>
        <shortName evidence="16">MetRS</shortName>
    </alternativeName>
</protein>
<dbReference type="FunFam" id="2.20.28.20:FF:000001">
    <property type="entry name" value="Methionine--tRNA ligase"/>
    <property type="match status" value="1"/>
</dbReference>
<evidence type="ECO:0000256" key="16">
    <source>
        <dbReference type="HAMAP-Rule" id="MF_00098"/>
    </source>
</evidence>
<dbReference type="HAMAP" id="MF_00098">
    <property type="entry name" value="Met_tRNA_synth_type1"/>
    <property type="match status" value="1"/>
</dbReference>
<dbReference type="InterPro" id="IPR014758">
    <property type="entry name" value="Met-tRNA_synth"/>
</dbReference>
<name>A0A7V4E3W2_UNCW3</name>
<keyword evidence="11 16" id="KW-0067">ATP-binding</keyword>
<comment type="subcellular location">
    <subcellularLocation>
        <location evidence="2 16">Cytoplasm</location>
    </subcellularLocation>
</comment>
<dbReference type="AlphaFoldDB" id="A0A7V4E3W2"/>
<keyword evidence="13 16" id="KW-0648">Protein biosynthesis</keyword>
<dbReference type="SUPFAM" id="SSF47323">
    <property type="entry name" value="Anticodon-binding domain of a subclass of class I aminoacyl-tRNA synthetases"/>
    <property type="match status" value="1"/>
</dbReference>
<dbReference type="InterPro" id="IPR004495">
    <property type="entry name" value="Met-tRNA-synth_bsu_C"/>
</dbReference>
<feature type="short sequence motif" description="'HIGH' region" evidence="16">
    <location>
        <begin position="10"/>
        <end position="20"/>
    </location>
</feature>
<dbReference type="InterPro" id="IPR029038">
    <property type="entry name" value="MetRS_Zn"/>
</dbReference>
<dbReference type="InterPro" id="IPR041872">
    <property type="entry name" value="Anticodon_Met"/>
</dbReference>
<dbReference type="EC" id="6.1.1.10" evidence="16"/>
<dbReference type="GO" id="GO:0005524">
    <property type="term" value="F:ATP binding"/>
    <property type="evidence" value="ECO:0007669"/>
    <property type="project" value="UniProtKB-UniRule"/>
</dbReference>
<dbReference type="InterPro" id="IPR002547">
    <property type="entry name" value="tRNA-bd_dom"/>
</dbReference>
<keyword evidence="10 16" id="KW-0862">Zinc</keyword>
<evidence type="ECO:0000256" key="3">
    <source>
        <dbReference type="ARBA" id="ARBA00008258"/>
    </source>
</evidence>
<evidence type="ECO:0000256" key="9">
    <source>
        <dbReference type="ARBA" id="ARBA00022741"/>
    </source>
</evidence>
<dbReference type="GO" id="GO:0006431">
    <property type="term" value="P:methionyl-tRNA aminoacylation"/>
    <property type="evidence" value="ECO:0007669"/>
    <property type="project" value="UniProtKB-UniRule"/>
</dbReference>
<dbReference type="SUPFAM" id="SSF52374">
    <property type="entry name" value="Nucleotidylyl transferase"/>
    <property type="match status" value="1"/>
</dbReference>
<dbReference type="InterPro" id="IPR015413">
    <property type="entry name" value="Methionyl/Leucyl_tRNA_Synth"/>
</dbReference>
<evidence type="ECO:0000256" key="4">
    <source>
        <dbReference type="ARBA" id="ARBA00011738"/>
    </source>
</evidence>
<evidence type="ECO:0000256" key="13">
    <source>
        <dbReference type="ARBA" id="ARBA00022917"/>
    </source>
</evidence>
<dbReference type="PROSITE" id="PS50886">
    <property type="entry name" value="TRBD"/>
    <property type="match status" value="1"/>
</dbReference>
<dbReference type="PANTHER" id="PTHR45765:SF1">
    <property type="entry name" value="METHIONINE--TRNA LIGASE, CYTOPLASMIC"/>
    <property type="match status" value="1"/>
</dbReference>
<keyword evidence="5 16" id="KW-0963">Cytoplasm</keyword>
<dbReference type="PROSITE" id="PS00178">
    <property type="entry name" value="AA_TRNA_LIGASE_I"/>
    <property type="match status" value="1"/>
</dbReference>
<feature type="binding site" evidence="16">
    <location>
        <position position="158"/>
    </location>
    <ligand>
        <name>Zn(2+)</name>
        <dbReference type="ChEBI" id="CHEBI:29105"/>
    </ligand>
</feature>
<reference evidence="18" key="1">
    <citation type="journal article" date="2020" name="mSystems">
        <title>Genome- and Community-Level Interaction Insights into Carbon Utilization and Element Cycling Functions of Hydrothermarchaeota in Hydrothermal Sediment.</title>
        <authorList>
            <person name="Zhou Z."/>
            <person name="Liu Y."/>
            <person name="Xu W."/>
            <person name="Pan J."/>
            <person name="Luo Z.H."/>
            <person name="Li M."/>
        </authorList>
    </citation>
    <scope>NUCLEOTIDE SEQUENCE [LARGE SCALE GENOMIC DNA]</scope>
    <source>
        <strain evidence="18">SpSt-697</strain>
    </source>
</reference>
<dbReference type="InterPro" id="IPR033911">
    <property type="entry name" value="MetRS_core"/>
</dbReference>
<dbReference type="GO" id="GO:0005829">
    <property type="term" value="C:cytosol"/>
    <property type="evidence" value="ECO:0007669"/>
    <property type="project" value="TreeGrafter"/>
</dbReference>
<evidence type="ECO:0000256" key="11">
    <source>
        <dbReference type="ARBA" id="ARBA00022840"/>
    </source>
</evidence>
<evidence type="ECO:0000313" key="18">
    <source>
        <dbReference type="EMBL" id="HGK63570.1"/>
    </source>
</evidence>
<keyword evidence="8 16" id="KW-0479">Metal-binding</keyword>
<dbReference type="PANTHER" id="PTHR45765">
    <property type="entry name" value="METHIONINE--TRNA LIGASE"/>
    <property type="match status" value="1"/>
</dbReference>
<dbReference type="InterPro" id="IPR023458">
    <property type="entry name" value="Met-tRNA_ligase_1"/>
</dbReference>
<comment type="similarity">
    <text evidence="3 16">Belongs to the class-I aminoacyl-tRNA synthetase family. MetG type 1 subfamily.</text>
</comment>
<feature type="binding site" evidence="16">
    <location>
        <position position="334"/>
    </location>
    <ligand>
        <name>ATP</name>
        <dbReference type="ChEBI" id="CHEBI:30616"/>
    </ligand>
</feature>
<dbReference type="NCBIfam" id="TIGR00398">
    <property type="entry name" value="metG"/>
    <property type="match status" value="1"/>
</dbReference>
<evidence type="ECO:0000256" key="1">
    <source>
        <dbReference type="ARBA" id="ARBA00003314"/>
    </source>
</evidence>
<evidence type="ECO:0000256" key="5">
    <source>
        <dbReference type="ARBA" id="ARBA00022490"/>
    </source>
</evidence>
<comment type="subunit">
    <text evidence="4 16">Homodimer.</text>
</comment>
<dbReference type="InterPro" id="IPR012340">
    <property type="entry name" value="NA-bd_OB-fold"/>
</dbReference>
<keyword evidence="12 16" id="KW-0694">RNA-binding</keyword>
<dbReference type="SUPFAM" id="SSF57770">
    <property type="entry name" value="Methionyl-tRNA synthetase (MetRS), Zn-domain"/>
    <property type="match status" value="1"/>
</dbReference>